<dbReference type="STRING" id="341454.A0A4S2ML90"/>
<accession>A0A4S2ML90</accession>
<evidence type="ECO:0000256" key="1">
    <source>
        <dbReference type="SAM" id="MobiDB-lite"/>
    </source>
</evidence>
<dbReference type="AlphaFoldDB" id="A0A4S2ML90"/>
<protein>
    <submittedName>
        <fullName evidence="2">Uncharacterized protein</fullName>
    </submittedName>
</protein>
<proteinExistence type="predicted"/>
<gene>
    <name evidence="2" type="ORF">EX30DRAFT_178657</name>
</gene>
<dbReference type="InParanoid" id="A0A4S2ML90"/>
<reference evidence="2 3" key="1">
    <citation type="submission" date="2019-04" db="EMBL/GenBank/DDBJ databases">
        <title>Comparative genomics and transcriptomics to analyze fruiting body development in filamentous ascomycetes.</title>
        <authorList>
            <consortium name="DOE Joint Genome Institute"/>
            <person name="Lutkenhaus R."/>
            <person name="Traeger S."/>
            <person name="Breuer J."/>
            <person name="Kuo A."/>
            <person name="Lipzen A."/>
            <person name="Pangilinan J."/>
            <person name="Dilworth D."/>
            <person name="Sandor L."/>
            <person name="Poggeler S."/>
            <person name="Barry K."/>
            <person name="Grigoriev I.V."/>
            <person name="Nowrousian M."/>
        </authorList>
    </citation>
    <scope>NUCLEOTIDE SEQUENCE [LARGE SCALE GENOMIC DNA]</scope>
    <source>
        <strain evidence="2 3">CBS 389.68</strain>
    </source>
</reference>
<sequence length="311" mass="34536">MAFNASINDRRVDDLRFRGVDDDPVAPLRQPGDIFSSGMIPNSESRGHLFRRFTTESLTPLSIKSVWETPRTDGLELNSISEADRVRTIIQQKQMQVELRRQQMYAYQAQQKLLEDQNRLEEEEMLRMAQSLDRIALNGASKFVGQSEPTTPPEYREGLFARTKGLGGGSQSLATPPNSKRTEQQQLITPPAEDMFTPFDSRHSGTNSRRNSGEQEAGTPLQHSFGSGTSLRRSIPHTSSDQSLGSTVPRFGLNTDILFDEDLAESSAAAKREAAKSPQEKKYLQMMNTNGNFPILTGGPDNKVSNAAALF</sequence>
<feature type="compositionally biased region" description="Polar residues" evidence="1">
    <location>
        <begin position="221"/>
        <end position="246"/>
    </location>
</feature>
<dbReference type="EMBL" id="ML220149">
    <property type="protein sequence ID" value="TGZ77791.1"/>
    <property type="molecule type" value="Genomic_DNA"/>
</dbReference>
<dbReference type="Proteomes" id="UP000298138">
    <property type="component" value="Unassembled WGS sequence"/>
</dbReference>
<evidence type="ECO:0000313" key="3">
    <source>
        <dbReference type="Proteomes" id="UP000298138"/>
    </source>
</evidence>
<dbReference type="OrthoDB" id="668540at2759"/>
<keyword evidence="3" id="KW-1185">Reference proteome</keyword>
<feature type="compositionally biased region" description="Polar residues" evidence="1">
    <location>
        <begin position="171"/>
        <end position="188"/>
    </location>
</feature>
<organism evidence="2 3">
    <name type="scientific">Ascodesmis nigricans</name>
    <dbReference type="NCBI Taxonomy" id="341454"/>
    <lineage>
        <taxon>Eukaryota</taxon>
        <taxon>Fungi</taxon>
        <taxon>Dikarya</taxon>
        <taxon>Ascomycota</taxon>
        <taxon>Pezizomycotina</taxon>
        <taxon>Pezizomycetes</taxon>
        <taxon>Pezizales</taxon>
        <taxon>Ascodesmidaceae</taxon>
        <taxon>Ascodesmis</taxon>
    </lineage>
</organism>
<feature type="region of interest" description="Disordered" evidence="1">
    <location>
        <begin position="161"/>
        <end position="249"/>
    </location>
</feature>
<evidence type="ECO:0000313" key="2">
    <source>
        <dbReference type="EMBL" id="TGZ77791.1"/>
    </source>
</evidence>
<name>A0A4S2ML90_9PEZI</name>